<organism evidence="1 2">
    <name type="scientific">Plutella xylostella</name>
    <name type="common">Diamondback moth</name>
    <name type="synonym">Plutella maculipennis</name>
    <dbReference type="NCBI Taxonomy" id="51655"/>
    <lineage>
        <taxon>Eukaryota</taxon>
        <taxon>Metazoa</taxon>
        <taxon>Ecdysozoa</taxon>
        <taxon>Arthropoda</taxon>
        <taxon>Hexapoda</taxon>
        <taxon>Insecta</taxon>
        <taxon>Pterygota</taxon>
        <taxon>Neoptera</taxon>
        <taxon>Endopterygota</taxon>
        <taxon>Lepidoptera</taxon>
        <taxon>Glossata</taxon>
        <taxon>Ditrysia</taxon>
        <taxon>Yponomeutoidea</taxon>
        <taxon>Plutellidae</taxon>
        <taxon>Plutella</taxon>
    </lineage>
</organism>
<comment type="caution">
    <text evidence="1">The sequence shown here is derived from an EMBL/GenBank/DDBJ whole genome shotgun (WGS) entry which is preliminary data.</text>
</comment>
<protein>
    <submittedName>
        <fullName evidence="1">(diamondback moth) hypothetical protein</fullName>
    </submittedName>
</protein>
<dbReference type="AlphaFoldDB" id="A0A8S4E6Z4"/>
<dbReference type="EMBL" id="CAJHNJ030000012">
    <property type="protein sequence ID" value="CAG9110897.1"/>
    <property type="molecule type" value="Genomic_DNA"/>
</dbReference>
<evidence type="ECO:0000313" key="2">
    <source>
        <dbReference type="Proteomes" id="UP000653454"/>
    </source>
</evidence>
<keyword evidence="2" id="KW-1185">Reference proteome</keyword>
<accession>A0A8S4E6Z4</accession>
<dbReference type="Proteomes" id="UP000653454">
    <property type="component" value="Unassembled WGS sequence"/>
</dbReference>
<evidence type="ECO:0000313" key="1">
    <source>
        <dbReference type="EMBL" id="CAG9110897.1"/>
    </source>
</evidence>
<gene>
    <name evidence="1" type="ORF">PLXY2_LOCUS4379</name>
</gene>
<sequence>MKQTDVQVSHEATTLAEQLKDFGFIVSLVV</sequence>
<proteinExistence type="predicted"/>
<name>A0A8S4E6Z4_PLUXY</name>
<reference evidence="1" key="1">
    <citation type="submission" date="2020-11" db="EMBL/GenBank/DDBJ databases">
        <authorList>
            <person name="Whiteford S."/>
        </authorList>
    </citation>
    <scope>NUCLEOTIDE SEQUENCE</scope>
</reference>